<dbReference type="InterPro" id="IPR012337">
    <property type="entry name" value="RNaseH-like_sf"/>
</dbReference>
<dbReference type="InterPro" id="IPR001584">
    <property type="entry name" value="Integrase_cat-core"/>
</dbReference>
<feature type="compositionally biased region" description="Basic and acidic residues" evidence="1">
    <location>
        <begin position="674"/>
        <end position="686"/>
    </location>
</feature>
<dbReference type="PANTHER" id="PTHR35004:SF6">
    <property type="entry name" value="TRANSPOSASE"/>
    <property type="match status" value="1"/>
</dbReference>
<dbReference type="RefSeq" id="WP_133428094.1">
    <property type="nucleotide sequence ID" value="NZ_SDLO01000027.1"/>
</dbReference>
<reference evidence="3 4" key="1">
    <citation type="submission" date="2019-01" db="EMBL/GenBank/DDBJ databases">
        <title>High-quality-draft genome sequences of five non-tuberculosis mycobacteriaceae isolated from a nosocomial environment.</title>
        <authorList>
            <person name="Tiago I."/>
            <person name="Alarico S."/>
            <person name="Pereira S.G."/>
            <person name="Coelho C."/>
            <person name="Maranha A."/>
            <person name="Empadinhas N."/>
        </authorList>
    </citation>
    <scope>NUCLEOTIDE SEQUENCE [LARGE SCALE GENOMIC DNA]</scope>
    <source>
        <strain evidence="3 4">24AIII</strain>
    </source>
</reference>
<dbReference type="GO" id="GO:0015074">
    <property type="term" value="P:DNA integration"/>
    <property type="evidence" value="ECO:0007669"/>
    <property type="project" value="InterPro"/>
</dbReference>
<feature type="domain" description="Integrase catalytic" evidence="2">
    <location>
        <begin position="265"/>
        <end position="482"/>
    </location>
</feature>
<dbReference type="SUPFAM" id="SSF53098">
    <property type="entry name" value="Ribonuclease H-like"/>
    <property type="match status" value="1"/>
</dbReference>
<dbReference type="PANTHER" id="PTHR35004">
    <property type="entry name" value="TRANSPOSASE RV3428C-RELATED"/>
    <property type="match status" value="1"/>
</dbReference>
<name>A0A4R5W8B1_MYCMU</name>
<dbReference type="PROSITE" id="PS50994">
    <property type="entry name" value="INTEGRASE"/>
    <property type="match status" value="1"/>
</dbReference>
<dbReference type="InterPro" id="IPR036397">
    <property type="entry name" value="RNaseH_sf"/>
</dbReference>
<dbReference type="EMBL" id="SDLO01000027">
    <property type="protein sequence ID" value="TDK85150.1"/>
    <property type="molecule type" value="Genomic_DNA"/>
</dbReference>
<dbReference type="GO" id="GO:0003676">
    <property type="term" value="F:nucleic acid binding"/>
    <property type="evidence" value="ECO:0007669"/>
    <property type="project" value="InterPro"/>
</dbReference>
<feature type="compositionally biased region" description="Acidic residues" evidence="1">
    <location>
        <begin position="687"/>
        <end position="701"/>
    </location>
</feature>
<gene>
    <name evidence="3" type="ORF">EUA03_23580</name>
</gene>
<dbReference type="AlphaFoldDB" id="A0A4R5W8B1"/>
<comment type="caution">
    <text evidence="3">The sequence shown here is derived from an EMBL/GenBank/DDBJ whole genome shotgun (WGS) entry which is preliminary data.</text>
</comment>
<proteinExistence type="predicted"/>
<dbReference type="Proteomes" id="UP000294929">
    <property type="component" value="Unassembled WGS sequence"/>
</dbReference>
<dbReference type="Gene3D" id="3.30.420.10">
    <property type="entry name" value="Ribonuclease H-like superfamily/Ribonuclease H"/>
    <property type="match status" value="1"/>
</dbReference>
<sequence length="723" mass="80812">MTDGLVRVSVGTRFIHDGELMQVVEMQAAATGTVVVLGAATGGSAAVIRVALRELLDGGRARLLPDDSGPQADDDVDLASVVFAAMSDLERNEVNERAAHVREVLTGYRSGSAELPARDEPRGQYDPGMSLTSRYIAKAAELDVSLRTIKQWVADFRRHGVAGLARKQSNRQKPLGNVDDVWGETALEVMVEHTDQSRPSQSMVISRTNARVIARFGEGAVKIPSRATAYRILAELENRRPTFRHSTKRNRDIADRPSDAYGKLRPTRPGEYLLMDTTRLDVFALDPLTLRWVQAELTVGMDWYTRCITGIRVTPVSTKSVDAAAVLFQAYRPRPAGTDWPAQAVWPEHGVPRSVLLDVDVIEGPIRGAAGPAIVPETIVVDHGKIYVSEHLCSVCQRMGISIQPARLRTGRDKGPVERFFRTLRESLLQVLPGYKGPDVHSRGVDPESEAFFYLDELEAIIREWVASFYHHDPHESLRDPHVPGLLMSPAQMFEHGMARAGYIEAPRDPDLAYEFLNMQWRTIQHYGVDLGRRYNGSALNPYRNVTSPHTGKAKGRWPIHYSPDDITRAYFRDPETRRWHTLTWEHAPSMGMPLSEDAMTFARKLAATKYTYPDDRLAIADLFERWNLGLGDTLAERRMALRLSRDAVLLDELPSNNDVAALPSVARVLAATEHPEESESERVEEPDPETGDDDLDEDVDELHAEDFDQDLDDFYADALEDA</sequence>
<protein>
    <submittedName>
        <fullName evidence="3">Transposase</fullName>
    </submittedName>
</protein>
<evidence type="ECO:0000259" key="2">
    <source>
        <dbReference type="PROSITE" id="PS50994"/>
    </source>
</evidence>
<evidence type="ECO:0000313" key="4">
    <source>
        <dbReference type="Proteomes" id="UP000294929"/>
    </source>
</evidence>
<organism evidence="3 4">
    <name type="scientific">Mycolicibacterium mucogenicum</name>
    <name type="common">Mycobacterium mucogenicum</name>
    <dbReference type="NCBI Taxonomy" id="56689"/>
    <lineage>
        <taxon>Bacteria</taxon>
        <taxon>Bacillati</taxon>
        <taxon>Actinomycetota</taxon>
        <taxon>Actinomycetes</taxon>
        <taxon>Mycobacteriales</taxon>
        <taxon>Mycobacteriaceae</taxon>
        <taxon>Mycolicibacterium</taxon>
    </lineage>
</organism>
<evidence type="ECO:0000313" key="3">
    <source>
        <dbReference type="EMBL" id="TDK85150.1"/>
    </source>
</evidence>
<evidence type="ECO:0000256" key="1">
    <source>
        <dbReference type="SAM" id="MobiDB-lite"/>
    </source>
</evidence>
<feature type="region of interest" description="Disordered" evidence="1">
    <location>
        <begin position="672"/>
        <end position="711"/>
    </location>
</feature>
<accession>A0A4R5W8B1</accession>